<evidence type="ECO:0000256" key="1">
    <source>
        <dbReference type="SAM" id="Coils"/>
    </source>
</evidence>
<evidence type="ECO:0000259" key="3">
    <source>
        <dbReference type="PROSITE" id="PS50033"/>
    </source>
</evidence>
<dbReference type="GO" id="GO:0005783">
    <property type="term" value="C:endoplasmic reticulum"/>
    <property type="evidence" value="ECO:0007669"/>
    <property type="project" value="TreeGrafter"/>
</dbReference>
<keyword evidence="5" id="KW-1185">Reference proteome</keyword>
<dbReference type="RefSeq" id="XP_018714973.1">
    <property type="nucleotide sequence ID" value="XM_018859260.1"/>
</dbReference>
<evidence type="ECO:0000256" key="2">
    <source>
        <dbReference type="SAM" id="Phobius"/>
    </source>
</evidence>
<keyword evidence="2" id="KW-0812">Transmembrane</keyword>
<keyword evidence="2" id="KW-1133">Transmembrane helix</keyword>
<sequence>MDDLTASQQETLSEFAVVTGISLDDADTKSKAIALLSYNNYNLNNSVLAYFDKGFALPEPEPEPTENISLQVESSSDFFATGLERFDERNYSNLQGDFAMVHVLPRLAKAPRISTKWQLDLGIHISRKAFKSTEEKDLLTEHPKPKKLTFLWIIFLLVPKTLSFLYSAFRYLFGLNLSIGYDGAPNSKFDFEAQQEFHFLLGILCDDSSVQFTQKLLETQRFKDVFSKTGQLKDTQLFVNNVDKSPEAFEVASTYNCRKLPFIFLIGNVSKDPSVMSSMSIIYKANCILGDDEEQAALIRKTVNSLCKISNDYNPQLVTKRFDKQEIEMSRIIKEKQDEAYLESLENDKVKKVEKENQRLQQEAQMKLKALREGFIKYLHDTKYFEGRVDGVPASNLIRISIKLPDGRRILQKFPKEGAMGEIYLFVETLLIDEQEVKEIEPMQMSVPEFLDQFKFSFELFKPLPKYCLPSSTETIQDFGNLGSGDNVLFEYVDCEDKDMDIV</sequence>
<evidence type="ECO:0000313" key="4">
    <source>
        <dbReference type="EMBL" id="OBA24492.1"/>
    </source>
</evidence>
<reference evidence="4 5" key="1">
    <citation type="submission" date="2016-05" db="EMBL/GenBank/DDBJ databases">
        <title>Comparative genomics of biotechnologically important yeasts.</title>
        <authorList>
            <consortium name="DOE Joint Genome Institute"/>
            <person name="Riley R."/>
            <person name="Haridas S."/>
            <person name="Wolfe K.H."/>
            <person name="Lopes M.R."/>
            <person name="Hittinger C.T."/>
            <person name="Goker M."/>
            <person name="Salamov A."/>
            <person name="Wisecaver J."/>
            <person name="Long T.M."/>
            <person name="Aerts A.L."/>
            <person name="Barry K."/>
            <person name="Choi C."/>
            <person name="Clum A."/>
            <person name="Coughlan A.Y."/>
            <person name="Deshpande S."/>
            <person name="Douglass A.P."/>
            <person name="Hanson S.J."/>
            <person name="Klenk H.-P."/>
            <person name="LaButti K."/>
            <person name="Lapidus A."/>
            <person name="Lindquist E."/>
            <person name="Lipzen A."/>
            <person name="Meier-kolthoff J.P."/>
            <person name="Ohm R.A."/>
            <person name="Otillar R.P."/>
            <person name="Pangilinan J."/>
            <person name="Peng Y."/>
            <person name="Rokas A."/>
            <person name="Rosa C.A."/>
            <person name="Scheuner C."/>
            <person name="Sibirny A.A."/>
            <person name="Slot J.C."/>
            <person name="Stielow J.B."/>
            <person name="Sun H."/>
            <person name="Kurtzman C.P."/>
            <person name="Blackwell M."/>
            <person name="Grigoriev I.V."/>
            <person name="Jeffries T.W."/>
        </authorList>
    </citation>
    <scope>NUCLEOTIDE SEQUENCE [LARGE SCALE GENOMIC DNA]</scope>
    <source>
        <strain evidence="4 5">NRRL YB-4993</strain>
    </source>
</reference>
<dbReference type="InterPro" id="IPR029071">
    <property type="entry name" value="Ubiquitin-like_domsf"/>
</dbReference>
<comment type="caution">
    <text evidence="4">The sequence shown here is derived from an EMBL/GenBank/DDBJ whole genome shotgun (WGS) entry which is preliminary data.</text>
</comment>
<gene>
    <name evidence="4" type="ORF">METBIDRAFT_86460</name>
</gene>
<keyword evidence="1" id="KW-0175">Coiled coil</keyword>
<dbReference type="Pfam" id="PF00789">
    <property type="entry name" value="UBX"/>
    <property type="match status" value="1"/>
</dbReference>
<dbReference type="PANTHER" id="PTHR23322">
    <property type="entry name" value="FAS-ASSOCIATED PROTEIN"/>
    <property type="match status" value="1"/>
</dbReference>
<dbReference type="STRING" id="869754.A0A1A0HKS3"/>
<dbReference type="InterPro" id="IPR001012">
    <property type="entry name" value="UBX_dom"/>
</dbReference>
<feature type="coiled-coil region" evidence="1">
    <location>
        <begin position="343"/>
        <end position="370"/>
    </location>
</feature>
<name>A0A1A0HKS3_9ASCO</name>
<keyword evidence="2" id="KW-0472">Membrane</keyword>
<dbReference type="GO" id="GO:0043130">
    <property type="term" value="F:ubiquitin binding"/>
    <property type="evidence" value="ECO:0007669"/>
    <property type="project" value="TreeGrafter"/>
</dbReference>
<protein>
    <recommendedName>
        <fullName evidence="3">UBX domain-containing protein</fullName>
    </recommendedName>
</protein>
<feature type="domain" description="UBX" evidence="3">
    <location>
        <begin position="393"/>
        <end position="483"/>
    </location>
</feature>
<proteinExistence type="predicted"/>
<evidence type="ECO:0000313" key="5">
    <source>
        <dbReference type="Proteomes" id="UP000092555"/>
    </source>
</evidence>
<dbReference type="GO" id="GO:0036503">
    <property type="term" value="P:ERAD pathway"/>
    <property type="evidence" value="ECO:0007669"/>
    <property type="project" value="TreeGrafter"/>
</dbReference>
<dbReference type="AlphaFoldDB" id="A0A1A0HKS3"/>
<dbReference type="PANTHER" id="PTHR23322:SF1">
    <property type="entry name" value="FAS-ASSOCIATED FACTOR 2"/>
    <property type="match status" value="1"/>
</dbReference>
<dbReference type="OrthoDB" id="1026733at2759"/>
<dbReference type="EMBL" id="LXTC01000001">
    <property type="protein sequence ID" value="OBA24492.1"/>
    <property type="molecule type" value="Genomic_DNA"/>
</dbReference>
<accession>A0A1A0HKS3</accession>
<organism evidence="4 5">
    <name type="scientific">Metschnikowia bicuspidata var. bicuspidata NRRL YB-4993</name>
    <dbReference type="NCBI Taxonomy" id="869754"/>
    <lineage>
        <taxon>Eukaryota</taxon>
        <taxon>Fungi</taxon>
        <taxon>Dikarya</taxon>
        <taxon>Ascomycota</taxon>
        <taxon>Saccharomycotina</taxon>
        <taxon>Pichiomycetes</taxon>
        <taxon>Metschnikowiaceae</taxon>
        <taxon>Metschnikowia</taxon>
    </lineage>
</organism>
<dbReference type="InterPro" id="IPR050730">
    <property type="entry name" value="UBX_domain-protein"/>
</dbReference>
<dbReference type="Gene3D" id="3.10.20.90">
    <property type="entry name" value="Phosphatidylinositol 3-kinase Catalytic Subunit, Chain A, domain 1"/>
    <property type="match status" value="1"/>
</dbReference>
<dbReference type="GeneID" id="30032235"/>
<feature type="transmembrane region" description="Helical" evidence="2">
    <location>
        <begin position="148"/>
        <end position="169"/>
    </location>
</feature>
<dbReference type="Proteomes" id="UP000092555">
    <property type="component" value="Unassembled WGS sequence"/>
</dbReference>
<dbReference type="SUPFAM" id="SSF54236">
    <property type="entry name" value="Ubiquitin-like"/>
    <property type="match status" value="1"/>
</dbReference>
<dbReference type="PROSITE" id="PS50033">
    <property type="entry name" value="UBX"/>
    <property type="match status" value="1"/>
</dbReference>